<dbReference type="Gene3D" id="3.40.50.1820">
    <property type="entry name" value="alpha/beta hydrolase"/>
    <property type="match status" value="1"/>
</dbReference>
<dbReference type="InterPro" id="IPR029058">
    <property type="entry name" value="AB_hydrolase_fold"/>
</dbReference>
<comment type="caution">
    <text evidence="3">The sequence shown here is derived from an EMBL/GenBank/DDBJ whole genome shotgun (WGS) entry which is preliminary data.</text>
</comment>
<accession>A0A4Q7RS39</accession>
<dbReference type="Pfam" id="PF12697">
    <property type="entry name" value="Abhydrolase_6"/>
    <property type="match status" value="1"/>
</dbReference>
<reference evidence="3 4" key="1">
    <citation type="journal article" date="2015" name="Stand. Genomic Sci.">
        <title>Genomic Encyclopedia of Bacterial and Archaeal Type Strains, Phase III: the genomes of soil and plant-associated and newly described type strains.</title>
        <authorList>
            <person name="Whitman W.B."/>
            <person name="Woyke T."/>
            <person name="Klenk H.P."/>
            <person name="Zhou Y."/>
            <person name="Lilburn T.G."/>
            <person name="Beck B.J."/>
            <person name="De Vos P."/>
            <person name="Vandamme P."/>
            <person name="Eisen J.A."/>
            <person name="Garrity G."/>
            <person name="Hugenholtz P."/>
            <person name="Kyrpides N.C."/>
        </authorList>
    </citation>
    <scope>NUCLEOTIDE SEQUENCE [LARGE SCALE GENOMIC DNA]</scope>
    <source>
        <strain evidence="3 4">ASC-9842</strain>
    </source>
</reference>
<protein>
    <submittedName>
        <fullName evidence="3">Pimeloyl-ACP methyl ester carboxylesterase</fullName>
    </submittedName>
</protein>
<keyword evidence="1" id="KW-0732">Signal</keyword>
<dbReference type="OrthoDB" id="9799989at2"/>
<name>A0A4Q7RS39_9BURK</name>
<evidence type="ECO:0000313" key="4">
    <source>
        <dbReference type="Proteomes" id="UP000291078"/>
    </source>
</evidence>
<gene>
    <name evidence="3" type="ORF">EV147_4059</name>
</gene>
<dbReference type="InterPro" id="IPR000073">
    <property type="entry name" value="AB_hydrolase_1"/>
</dbReference>
<feature type="signal peptide" evidence="1">
    <location>
        <begin position="1"/>
        <end position="33"/>
    </location>
</feature>
<proteinExistence type="predicted"/>
<sequence length="327" mass="36158">MGTSSTMRRSACVMATIAGVSAGAMSSASTAIAASHDVPEVAFEVSNVDLGADLRLRHMVVRPSAPKGTVLFLHGFPETMFAWKEIARTLGRDFEIHAFDWPGFGESSRPPAERFAYAPLDYATVLTRYIDTTGIGGDRLVIYATDIGALPALLAALNRPDIARMIVVGDFAPFDRPQYMQERLQALKEPTSAEAVRMAFNASRDEILKNAFTRGLPEAQRYALDPEFQADMARGWQNGHISSADAFANYYAHFTRDQHLLEAQLPKLKTPVRVVWGEQDIYINKDMGVEFSRRTAASLRLLPATGHYPHLQRPGETIDEVRGAFRP</sequence>
<feature type="chain" id="PRO_5020710034" evidence="1">
    <location>
        <begin position="34"/>
        <end position="327"/>
    </location>
</feature>
<keyword evidence="4" id="KW-1185">Reference proteome</keyword>
<dbReference type="Proteomes" id="UP000291078">
    <property type="component" value="Unassembled WGS sequence"/>
</dbReference>
<organism evidence="3 4">
    <name type="scientific">Cupriavidus agavae</name>
    <dbReference type="NCBI Taxonomy" id="1001822"/>
    <lineage>
        <taxon>Bacteria</taxon>
        <taxon>Pseudomonadati</taxon>
        <taxon>Pseudomonadota</taxon>
        <taxon>Betaproteobacteria</taxon>
        <taxon>Burkholderiales</taxon>
        <taxon>Burkholderiaceae</taxon>
        <taxon>Cupriavidus</taxon>
    </lineage>
</organism>
<dbReference type="SUPFAM" id="SSF53474">
    <property type="entry name" value="alpha/beta-Hydrolases"/>
    <property type="match status" value="1"/>
</dbReference>
<dbReference type="PANTHER" id="PTHR43689:SF8">
    <property type="entry name" value="ALPHA_BETA-HYDROLASES SUPERFAMILY PROTEIN"/>
    <property type="match status" value="1"/>
</dbReference>
<evidence type="ECO:0000256" key="1">
    <source>
        <dbReference type="SAM" id="SignalP"/>
    </source>
</evidence>
<dbReference type="EMBL" id="SGXM01000006">
    <property type="protein sequence ID" value="RZT35588.1"/>
    <property type="molecule type" value="Genomic_DNA"/>
</dbReference>
<dbReference type="PANTHER" id="PTHR43689">
    <property type="entry name" value="HYDROLASE"/>
    <property type="match status" value="1"/>
</dbReference>
<dbReference type="AlphaFoldDB" id="A0A4Q7RS39"/>
<evidence type="ECO:0000313" key="3">
    <source>
        <dbReference type="EMBL" id="RZT35588.1"/>
    </source>
</evidence>
<feature type="domain" description="AB hydrolase-1" evidence="2">
    <location>
        <begin position="70"/>
        <end position="319"/>
    </location>
</feature>
<evidence type="ECO:0000259" key="2">
    <source>
        <dbReference type="Pfam" id="PF12697"/>
    </source>
</evidence>